<feature type="compositionally biased region" description="Polar residues" evidence="1">
    <location>
        <begin position="96"/>
        <end position="110"/>
    </location>
</feature>
<dbReference type="RefSeq" id="WP_011471203.1">
    <property type="nucleotide sequence ID" value="NC_007925.1"/>
</dbReference>
<dbReference type="HOGENOM" id="CLU_2169102_0_0_5"/>
<reference evidence="2" key="1">
    <citation type="submission" date="2006-03" db="EMBL/GenBank/DDBJ databases">
        <title>Complete sequence of Rhodopseudomonas palustris BisB18.</title>
        <authorList>
            <consortium name="US DOE Joint Genome Institute"/>
            <person name="Copeland A."/>
            <person name="Lucas S."/>
            <person name="Lapidus A."/>
            <person name="Barry K."/>
            <person name="Detter J.C."/>
            <person name="Glavina del Rio T."/>
            <person name="Hammon N."/>
            <person name="Israni S."/>
            <person name="Dalin E."/>
            <person name="Tice H."/>
            <person name="Pitluck S."/>
            <person name="Chain P."/>
            <person name="Malfatti S."/>
            <person name="Shin M."/>
            <person name="Vergez L."/>
            <person name="Schmutz J."/>
            <person name="Larimer F."/>
            <person name="Land M."/>
            <person name="Hauser L."/>
            <person name="Pelletier D.A."/>
            <person name="Kyrpides N."/>
            <person name="Anderson I."/>
            <person name="Oda Y."/>
            <person name="Harwood C.S."/>
            <person name="Richardson P."/>
        </authorList>
    </citation>
    <scope>NUCLEOTIDE SEQUENCE [LARGE SCALE GENOMIC DNA]</scope>
    <source>
        <strain evidence="2">BisB18</strain>
    </source>
</reference>
<organism evidence="2">
    <name type="scientific">Rhodopseudomonas palustris (strain BisB18)</name>
    <dbReference type="NCBI Taxonomy" id="316056"/>
    <lineage>
        <taxon>Bacteria</taxon>
        <taxon>Pseudomonadati</taxon>
        <taxon>Pseudomonadota</taxon>
        <taxon>Alphaproteobacteria</taxon>
        <taxon>Hyphomicrobiales</taxon>
        <taxon>Nitrobacteraceae</taxon>
        <taxon>Rhodopseudomonas</taxon>
    </lineage>
</organism>
<gene>
    <name evidence="2" type="ordered locus">RPC_0723</name>
</gene>
<sequence>MQRSTTLNLPDKLVSRAEAYAAEHGTTMTAIIRSHLEAITSSGGNPIADDPLLAYSQGQLSRNEAIRLLGLRDYAALLVALGDADLPMPSQPPQDIENQATSFTKLWSQS</sequence>
<feature type="region of interest" description="Disordered" evidence="1">
    <location>
        <begin position="88"/>
        <end position="110"/>
    </location>
</feature>
<accession>Q21BE1</accession>
<dbReference type="OrthoDB" id="7358314at2"/>
<evidence type="ECO:0000256" key="1">
    <source>
        <dbReference type="SAM" id="MobiDB-lite"/>
    </source>
</evidence>
<dbReference type="AlphaFoldDB" id="Q21BE1"/>
<proteinExistence type="predicted"/>
<evidence type="ECO:0000313" key="2">
    <source>
        <dbReference type="EMBL" id="ABD86295.1"/>
    </source>
</evidence>
<dbReference type="EMBL" id="CP000301">
    <property type="protein sequence ID" value="ABD86295.1"/>
    <property type="molecule type" value="Genomic_DNA"/>
</dbReference>
<dbReference type="KEGG" id="rpc:RPC_0723"/>
<protein>
    <submittedName>
        <fullName evidence="2">Uncharacterized protein</fullName>
    </submittedName>
</protein>
<name>Q21BE1_RHOPB</name>